<organism evidence="1 2">
    <name type="scientific">Algoriphagus formosus</name>
    <dbReference type="NCBI Taxonomy" id="2007308"/>
    <lineage>
        <taxon>Bacteria</taxon>
        <taxon>Pseudomonadati</taxon>
        <taxon>Bacteroidota</taxon>
        <taxon>Cytophagia</taxon>
        <taxon>Cytophagales</taxon>
        <taxon>Cyclobacteriaceae</taxon>
        <taxon>Algoriphagus</taxon>
    </lineage>
</organism>
<dbReference type="AlphaFoldDB" id="A0A4R5V2I4"/>
<dbReference type="RefSeq" id="WP_100629079.1">
    <property type="nucleotide sequence ID" value="NZ_SMUW01000031.1"/>
</dbReference>
<reference evidence="1 2" key="1">
    <citation type="submission" date="2019-03" db="EMBL/GenBank/DDBJ databases">
        <title>Algoriphagus aquimaris sp. nov., isolated form marine sediment in Pohang, Korea.</title>
        <authorList>
            <person name="Kim J."/>
            <person name="Yoon S.-H."/>
            <person name="Lee S.-S."/>
        </authorList>
    </citation>
    <scope>NUCLEOTIDE SEQUENCE [LARGE SCALE GENOMIC DNA]</scope>
    <source>
        <strain evidence="1 2">F21</strain>
    </source>
</reference>
<sequence>MDWSKAIDSSIEILQKSDRGIVLMDMYNNILTPEEAAFNKTTVTPYNALKFIQQQFAGLGFDVSKKENRIKMIALLEELDRLSKEKLRF</sequence>
<evidence type="ECO:0000313" key="2">
    <source>
        <dbReference type="Proteomes" id="UP000295438"/>
    </source>
</evidence>
<dbReference type="EMBL" id="SMUW01000031">
    <property type="protein sequence ID" value="TDK46023.1"/>
    <property type="molecule type" value="Genomic_DNA"/>
</dbReference>
<keyword evidence="2" id="KW-1185">Reference proteome</keyword>
<accession>A0A4R5V2I4</accession>
<comment type="caution">
    <text evidence="1">The sequence shown here is derived from an EMBL/GenBank/DDBJ whole genome shotgun (WGS) entry which is preliminary data.</text>
</comment>
<gene>
    <name evidence="1" type="ORF">E1898_06820</name>
</gene>
<protein>
    <submittedName>
        <fullName evidence="1">Uncharacterized protein</fullName>
    </submittedName>
</protein>
<dbReference type="Proteomes" id="UP000295438">
    <property type="component" value="Unassembled WGS sequence"/>
</dbReference>
<proteinExistence type="predicted"/>
<name>A0A4R5V2I4_9BACT</name>
<evidence type="ECO:0000313" key="1">
    <source>
        <dbReference type="EMBL" id="TDK46023.1"/>
    </source>
</evidence>